<keyword evidence="3" id="KW-0597">Phosphoprotein</keyword>
<dbReference type="Pfam" id="PF00155">
    <property type="entry name" value="Aminotran_1_2"/>
    <property type="match status" value="1"/>
</dbReference>
<dbReference type="SUPFAM" id="SSF55729">
    <property type="entry name" value="Acyl-CoA N-acyltransferases (Nat)"/>
    <property type="match status" value="1"/>
</dbReference>
<dbReference type="Gene3D" id="3.40.630.30">
    <property type="match status" value="1"/>
</dbReference>
<evidence type="ECO:0000313" key="6">
    <source>
        <dbReference type="EMBL" id="VFJ62101.1"/>
    </source>
</evidence>
<dbReference type="Pfam" id="PF00550">
    <property type="entry name" value="PP-binding"/>
    <property type="match status" value="2"/>
</dbReference>
<dbReference type="InterPro" id="IPR015424">
    <property type="entry name" value="PyrdxlP-dep_Trfase"/>
</dbReference>
<dbReference type="PANTHER" id="PTHR22754:SF32">
    <property type="entry name" value="DISCO-INTERACTING PROTEIN 2"/>
    <property type="match status" value="1"/>
</dbReference>
<dbReference type="Gene3D" id="3.30.300.30">
    <property type="match status" value="1"/>
</dbReference>
<dbReference type="InterPro" id="IPR020806">
    <property type="entry name" value="PKS_PP-bd"/>
</dbReference>
<dbReference type="InterPro" id="IPR016181">
    <property type="entry name" value="Acyl_CoA_acyltransferase"/>
</dbReference>
<feature type="domain" description="Carrier" evidence="5">
    <location>
        <begin position="519"/>
        <end position="596"/>
    </location>
</feature>
<dbReference type="GO" id="GO:0031177">
    <property type="term" value="F:phosphopantetheine binding"/>
    <property type="evidence" value="ECO:0007669"/>
    <property type="project" value="InterPro"/>
</dbReference>
<dbReference type="InterPro" id="IPR015421">
    <property type="entry name" value="PyrdxlP-dep_Trfase_major"/>
</dbReference>
<dbReference type="InterPro" id="IPR042099">
    <property type="entry name" value="ANL_N_sf"/>
</dbReference>
<dbReference type="GO" id="GO:0005886">
    <property type="term" value="C:plasma membrane"/>
    <property type="evidence" value="ECO:0007669"/>
    <property type="project" value="TreeGrafter"/>
</dbReference>
<dbReference type="EMBL" id="CAADFD010000070">
    <property type="protein sequence ID" value="VFJ62101.1"/>
    <property type="molecule type" value="Genomic_DNA"/>
</dbReference>
<dbReference type="Pfam" id="PF00501">
    <property type="entry name" value="AMP-binding"/>
    <property type="match status" value="1"/>
</dbReference>
<evidence type="ECO:0000256" key="1">
    <source>
        <dbReference type="ARBA" id="ARBA00006432"/>
    </source>
</evidence>
<keyword evidence="2" id="KW-0596">Phosphopantetheine</keyword>
<proteinExistence type="inferred from homology"/>
<dbReference type="PROSITE" id="PS50075">
    <property type="entry name" value="CARRIER"/>
    <property type="match status" value="2"/>
</dbReference>
<dbReference type="SUPFAM" id="SSF53383">
    <property type="entry name" value="PLP-dependent transferases"/>
    <property type="match status" value="1"/>
</dbReference>
<feature type="domain" description="Carrier" evidence="5">
    <location>
        <begin position="404"/>
        <end position="482"/>
    </location>
</feature>
<dbReference type="InterPro" id="IPR000873">
    <property type="entry name" value="AMP-dep_synth/lig_dom"/>
</dbReference>
<dbReference type="Pfam" id="PF13480">
    <property type="entry name" value="Acetyltransf_6"/>
    <property type="match status" value="1"/>
</dbReference>
<dbReference type="PANTHER" id="PTHR22754">
    <property type="entry name" value="DISCO-INTERACTING PROTEIN 2 DIP2 -RELATED"/>
    <property type="match status" value="1"/>
</dbReference>
<dbReference type="SUPFAM" id="SSF56801">
    <property type="entry name" value="Acetyl-CoA synthetase-like"/>
    <property type="match status" value="1"/>
</dbReference>
<dbReference type="Gene3D" id="1.10.1200.10">
    <property type="entry name" value="ACP-like"/>
    <property type="match status" value="2"/>
</dbReference>
<dbReference type="Gene3D" id="3.90.1150.10">
    <property type="entry name" value="Aspartate Aminotransferase, domain 1"/>
    <property type="match status" value="1"/>
</dbReference>
<evidence type="ECO:0000256" key="3">
    <source>
        <dbReference type="ARBA" id="ARBA00022553"/>
    </source>
</evidence>
<sequence>MTDRVHSGIGDRFPPEWVIDLLRNTHWLQAISHYKATTSGGPNFAYDLCVEKVTAEQRAELELGCWTVAYNGAEPVRAETLKRFTEAFTECGFRGEAFYPTYGMAETTLFVSGGLRTSRPVICEASLEQDRVLEDSGTTQKFVGCGKSWLDQRIVVVDPEPFVACPDRQVGEIWVSGKHIAQGYWNRPEETEQTFQAHLADTGEGPFLRTGDLGFLRDGDLFVTGRLKDLIIIHGQNHYPQDIELTVEQVVDFVKVNGCAATSITVDGKERLVMAMEASRDLTRKIKAVQRHETPSPREHSEQSAKAREDLDRTVGAIAARARAAVAEKHEIALYALAFVDPRGFPRTSSGKVQRRACRALFLEEKDKPLFFWHEHDETGEAERGPDDERSMLGYIKDHDPSLDRTRQLIHDSLVSYLEQAAHLGVNRIDYDRSFISLGIDFLGVVSIRKELERIFDRKLSLDEIHKFDTINKLAAHIGPVSDVYRFENRDKQQRPHAKETTLSEIAPSPAGTLTTQKNEDGDLQIWILEWVAKALKTNIRAIDPNQSLSAMGFNSVMAVEFTFALEKERDIQLSVDVLWRMPSIRALVDHLGHRRTEPKSEQVLKKFQSKRTSGATNQPKKPFTQSRDRLDTLNQVMMNAENRGMIHNVAEDDALTGKTLSIDGRDLINFGSCSYLGLEFHHDIIHGIIEATRSYGSQFSSSRAYVSLGLYDELEQMLETIYGKPVIVMASTTLGHLSALTVIVDRNDAVILDLQVHTSVQIAVQLLKADGVAVHVIQHNDMDRLDEKISQLRGKYKKIWYMADGVYSMFGDFAPLDRLEELLNIHEQFHLYIDDAHGMSWIGQHGCGYVRSRIAHHPKMVLAISLNKSFAAAGGAIVFPDHEMARWVKNCGGTFIFSGPIQPPMLGAAHASARLHLSDEIIAHQNYLKELIDFTNRKIADLSLPQYQISDSPLFFVPVGLPRVIYNLMKRLLNEGYYLNSASFPATPMQQGGVRFMITGNLDKKPVGEMLDALRYHYPLALAEENHDCDQVARTFGIPSFDLGHPPKPLGKKPTTDDLTVQLEGSIDRLDPTEWDSLFAHCGNFTHSSLRLLEKVFAKNPDPANCWDFHYCIIRDREHRLVLATYFTVGLIKEDMFATADTSKKIEKERATNPDYLISRAVSLGSPITKGAHLYLDRNSPYWRKALASLIEQMQRVVDEKQANQLMLRDFMTGNDDELKESLLEMGLTEIALPNVCVIDDMSWENQGEYLQRLGQKYRYNVRKEILAFEDLFIMRVDKPSTFEEVEACFDLYTNVQRNAFELNVFPLPISFFEEICRHPDYDVLRLYLKEQHDGHHPLVATMFSFVDAGVYSALIVGLDYEYLYSHKIYKQILYKTVHRAHELGCKKLDLAYTAELEKKKIGARPYPVCAYVRLMDHFNQAVLASMS</sequence>
<dbReference type="InterPro" id="IPR004839">
    <property type="entry name" value="Aminotransferase_I/II_large"/>
</dbReference>
<dbReference type="InterPro" id="IPR045851">
    <property type="entry name" value="AMP-bd_C_sf"/>
</dbReference>
<dbReference type="SMART" id="SM01294">
    <property type="entry name" value="PKS_PP_betabranch"/>
    <property type="match status" value="1"/>
</dbReference>
<feature type="compositionally biased region" description="Polar residues" evidence="4">
    <location>
        <begin position="611"/>
        <end position="626"/>
    </location>
</feature>
<dbReference type="GO" id="GO:0070566">
    <property type="term" value="F:adenylyltransferase activity"/>
    <property type="evidence" value="ECO:0007669"/>
    <property type="project" value="TreeGrafter"/>
</dbReference>
<comment type="similarity">
    <text evidence="1">Belongs to the ATP-dependent AMP-binding enzyme family.</text>
</comment>
<protein>
    <submittedName>
        <fullName evidence="6">7-keto-8-aminopelargonate synthetase</fullName>
    </submittedName>
</protein>
<evidence type="ECO:0000259" key="5">
    <source>
        <dbReference type="PROSITE" id="PS50075"/>
    </source>
</evidence>
<dbReference type="SMART" id="SM00823">
    <property type="entry name" value="PKS_PP"/>
    <property type="match status" value="2"/>
</dbReference>
<dbReference type="Gene3D" id="3.40.50.12780">
    <property type="entry name" value="N-terminal domain of ligase-like"/>
    <property type="match status" value="1"/>
</dbReference>
<evidence type="ECO:0000256" key="2">
    <source>
        <dbReference type="ARBA" id="ARBA00022450"/>
    </source>
</evidence>
<organism evidence="6">
    <name type="scientific">Candidatus Kentrum sp. FW</name>
    <dbReference type="NCBI Taxonomy" id="2126338"/>
    <lineage>
        <taxon>Bacteria</taxon>
        <taxon>Pseudomonadati</taxon>
        <taxon>Pseudomonadota</taxon>
        <taxon>Gammaproteobacteria</taxon>
        <taxon>Candidatus Kentrum</taxon>
    </lineage>
</organism>
<name>A0A450T5R4_9GAMM</name>
<dbReference type="InterPro" id="IPR036736">
    <property type="entry name" value="ACP-like_sf"/>
</dbReference>
<dbReference type="SUPFAM" id="SSF47336">
    <property type="entry name" value="ACP-like"/>
    <property type="match status" value="2"/>
</dbReference>
<dbReference type="Gene3D" id="3.40.640.10">
    <property type="entry name" value="Type I PLP-dependent aspartate aminotransferase-like (Major domain)"/>
    <property type="match status" value="1"/>
</dbReference>
<gene>
    <name evidence="6" type="ORF">BECKFW1821B_GA0114236_10701</name>
</gene>
<feature type="region of interest" description="Disordered" evidence="4">
    <location>
        <begin position="288"/>
        <end position="310"/>
    </location>
</feature>
<accession>A0A450T5R4</accession>
<reference evidence="6" key="1">
    <citation type="submission" date="2019-02" db="EMBL/GenBank/DDBJ databases">
        <authorList>
            <person name="Gruber-Vodicka R. H."/>
            <person name="Seah K. B. B."/>
        </authorList>
    </citation>
    <scope>NUCLEOTIDE SEQUENCE</scope>
    <source>
        <strain evidence="6">BECK_BZ106</strain>
    </source>
</reference>
<evidence type="ECO:0000256" key="4">
    <source>
        <dbReference type="SAM" id="MobiDB-lite"/>
    </source>
</evidence>
<dbReference type="GO" id="GO:0006633">
    <property type="term" value="P:fatty acid biosynthetic process"/>
    <property type="evidence" value="ECO:0007669"/>
    <property type="project" value="TreeGrafter"/>
</dbReference>
<feature type="region of interest" description="Disordered" evidence="4">
    <location>
        <begin position="608"/>
        <end position="628"/>
    </location>
</feature>
<dbReference type="InterPro" id="IPR038740">
    <property type="entry name" value="BioF2-like_GNAT_dom"/>
</dbReference>
<dbReference type="InterPro" id="IPR015422">
    <property type="entry name" value="PyrdxlP-dep_Trfase_small"/>
</dbReference>
<dbReference type="GO" id="GO:0030170">
    <property type="term" value="F:pyridoxal phosphate binding"/>
    <property type="evidence" value="ECO:0007669"/>
    <property type="project" value="InterPro"/>
</dbReference>
<dbReference type="InterPro" id="IPR009081">
    <property type="entry name" value="PP-bd_ACP"/>
</dbReference>